<sequence>MNLTEHFTFEELYASEIADRHNIDNTPTDRKVLDNLKTLALNLESVRRLLGKPIHINSAYRCLAVNALLGSKPTSAHIKGLAADIISPAFGSPIDIVRAIVSSSIQYDQVILEFDRWCHISFTEDDQKPRLQKLVIDKSGTRTFKG</sequence>
<protein>
    <submittedName>
        <fullName evidence="2">Peptidase M15A, C-terminal</fullName>
    </submittedName>
</protein>
<dbReference type="Pfam" id="PF08291">
    <property type="entry name" value="Peptidase_M15_3"/>
    <property type="match status" value="1"/>
</dbReference>
<name>A0A6J5L3L9_9CAUD</name>
<dbReference type="InterPro" id="IPR009045">
    <property type="entry name" value="Zn_M74/Hedgehog-like"/>
</dbReference>
<dbReference type="InterPro" id="IPR013230">
    <property type="entry name" value="Peptidase_M15A_C"/>
</dbReference>
<dbReference type="Gene3D" id="3.30.1380.10">
    <property type="match status" value="1"/>
</dbReference>
<organism evidence="2">
    <name type="scientific">uncultured Caudovirales phage</name>
    <dbReference type="NCBI Taxonomy" id="2100421"/>
    <lineage>
        <taxon>Viruses</taxon>
        <taxon>Duplodnaviria</taxon>
        <taxon>Heunggongvirae</taxon>
        <taxon>Uroviricota</taxon>
        <taxon>Caudoviricetes</taxon>
        <taxon>Peduoviridae</taxon>
        <taxon>Maltschvirus</taxon>
        <taxon>Maltschvirus maltsch</taxon>
    </lineage>
</organism>
<evidence type="ECO:0000259" key="1">
    <source>
        <dbReference type="Pfam" id="PF08291"/>
    </source>
</evidence>
<reference evidence="2" key="1">
    <citation type="submission" date="2020-04" db="EMBL/GenBank/DDBJ databases">
        <authorList>
            <person name="Chiriac C."/>
            <person name="Salcher M."/>
            <person name="Ghai R."/>
            <person name="Kavagutti S V."/>
        </authorList>
    </citation>
    <scope>NUCLEOTIDE SEQUENCE</scope>
</reference>
<accession>A0A6J5L3L9</accession>
<feature type="domain" description="Peptidase M15A C-terminal" evidence="1">
    <location>
        <begin position="6"/>
        <end position="121"/>
    </location>
</feature>
<evidence type="ECO:0000313" key="2">
    <source>
        <dbReference type="EMBL" id="CAB4127833.1"/>
    </source>
</evidence>
<dbReference type="EMBL" id="LR796215">
    <property type="protein sequence ID" value="CAB4127833.1"/>
    <property type="molecule type" value="Genomic_DNA"/>
</dbReference>
<proteinExistence type="predicted"/>
<gene>
    <name evidence="2" type="ORF">UFOVP96_18</name>
</gene>
<dbReference type="SUPFAM" id="SSF55166">
    <property type="entry name" value="Hedgehog/DD-peptidase"/>
    <property type="match status" value="1"/>
</dbReference>